<dbReference type="OrthoDB" id="5387471at2"/>
<evidence type="ECO:0000313" key="2">
    <source>
        <dbReference type="Proteomes" id="UP000186469"/>
    </source>
</evidence>
<dbReference type="NCBIfam" id="NF038144">
    <property type="entry name" value="PxxKW"/>
    <property type="match status" value="1"/>
</dbReference>
<dbReference type="AlphaFoldDB" id="A0A1M7SX70"/>
<sequence length="93" mass="10164">MSAESKTLAGAKKTDKGVEVNGFLCHTVVEKCEGCDRVREFEGQSFCASYPQPERKWSLGRCNFATHVKEAQAAGAKVNPLKASKRSTASKRK</sequence>
<dbReference type="STRING" id="1121455.SAMN02745728_01322"/>
<dbReference type="Proteomes" id="UP000186469">
    <property type="component" value="Unassembled WGS sequence"/>
</dbReference>
<evidence type="ECO:0000313" key="1">
    <source>
        <dbReference type="EMBL" id="SHN62974.1"/>
    </source>
</evidence>
<keyword evidence="2" id="KW-1185">Reference proteome</keyword>
<accession>A0A1M7SX70</accession>
<proteinExistence type="predicted"/>
<organism evidence="1 2">
    <name type="scientific">Desulfovibrio litoralis DSM 11393</name>
    <dbReference type="NCBI Taxonomy" id="1121455"/>
    <lineage>
        <taxon>Bacteria</taxon>
        <taxon>Pseudomonadati</taxon>
        <taxon>Thermodesulfobacteriota</taxon>
        <taxon>Desulfovibrionia</taxon>
        <taxon>Desulfovibrionales</taxon>
        <taxon>Desulfovibrionaceae</taxon>
        <taxon>Desulfovibrio</taxon>
    </lineage>
</organism>
<reference evidence="1 2" key="1">
    <citation type="submission" date="2016-12" db="EMBL/GenBank/DDBJ databases">
        <authorList>
            <person name="Song W.-J."/>
            <person name="Kurnit D.M."/>
        </authorList>
    </citation>
    <scope>NUCLEOTIDE SEQUENCE [LARGE SCALE GENOMIC DNA]</scope>
    <source>
        <strain evidence="1 2">DSM 11393</strain>
    </source>
</reference>
<protein>
    <submittedName>
        <fullName evidence="1">Uncharacterized protein</fullName>
    </submittedName>
</protein>
<dbReference type="RefSeq" id="WP_072697012.1">
    <property type="nucleotide sequence ID" value="NZ_FRDI01000005.1"/>
</dbReference>
<gene>
    <name evidence="1" type="ORF">SAMN02745728_01322</name>
</gene>
<dbReference type="Pfam" id="PF20657">
    <property type="entry name" value="DUF6811"/>
    <property type="match status" value="1"/>
</dbReference>
<name>A0A1M7SX70_9BACT</name>
<dbReference type="EMBL" id="FRDI01000005">
    <property type="protein sequence ID" value="SHN62974.1"/>
    <property type="molecule type" value="Genomic_DNA"/>
</dbReference>
<dbReference type="InterPro" id="IPR047766">
    <property type="entry name" value="PxxKW_fam"/>
</dbReference>